<keyword evidence="2" id="KW-0540">Nuclease</keyword>
<dbReference type="Pfam" id="PF03755">
    <property type="entry name" value="YicC-like_N"/>
    <property type="match status" value="1"/>
</dbReference>
<organism evidence="8 9">
    <name type="scientific">Candidatus Sulfobium mesophilum</name>
    <dbReference type="NCBI Taxonomy" id="2016548"/>
    <lineage>
        <taxon>Bacteria</taxon>
        <taxon>Pseudomonadati</taxon>
        <taxon>Nitrospirota</taxon>
        <taxon>Nitrospiria</taxon>
        <taxon>Nitrospirales</taxon>
        <taxon>Nitrospiraceae</taxon>
        <taxon>Candidatus Sulfobium</taxon>
    </lineage>
</organism>
<evidence type="ECO:0000256" key="1">
    <source>
        <dbReference type="ARBA" id="ARBA00001968"/>
    </source>
</evidence>
<evidence type="ECO:0008006" key="10">
    <source>
        <dbReference type="Google" id="ProtNLM"/>
    </source>
</evidence>
<dbReference type="GO" id="GO:0016787">
    <property type="term" value="F:hydrolase activity"/>
    <property type="evidence" value="ECO:0007669"/>
    <property type="project" value="UniProtKB-KW"/>
</dbReference>
<evidence type="ECO:0000259" key="6">
    <source>
        <dbReference type="Pfam" id="PF03755"/>
    </source>
</evidence>
<evidence type="ECO:0000256" key="4">
    <source>
        <dbReference type="ARBA" id="ARBA00022801"/>
    </source>
</evidence>
<evidence type="ECO:0000256" key="3">
    <source>
        <dbReference type="ARBA" id="ARBA00022759"/>
    </source>
</evidence>
<evidence type="ECO:0000256" key="5">
    <source>
        <dbReference type="ARBA" id="ARBA00035648"/>
    </source>
</evidence>
<dbReference type="InterPro" id="IPR005229">
    <property type="entry name" value="YicC/YloC-like"/>
</dbReference>
<dbReference type="Pfam" id="PF08340">
    <property type="entry name" value="YicC-like_C"/>
    <property type="match status" value="1"/>
</dbReference>
<dbReference type="PANTHER" id="PTHR30636">
    <property type="entry name" value="UPF0701 PROTEIN YICC"/>
    <property type="match status" value="1"/>
</dbReference>
<dbReference type="NCBIfam" id="TIGR00255">
    <property type="entry name" value="YicC/YloC family endoribonuclease"/>
    <property type="match status" value="1"/>
</dbReference>
<keyword evidence="9" id="KW-1185">Reference proteome</keyword>
<feature type="domain" description="Endoribonuclease YicC-like C-terminal" evidence="7">
    <location>
        <begin position="167"/>
        <end position="281"/>
    </location>
</feature>
<name>A0A2U3QL93_9BACT</name>
<protein>
    <recommendedName>
        <fullName evidence="10">YicC family protein</fullName>
    </recommendedName>
</protein>
<keyword evidence="4" id="KW-0378">Hydrolase</keyword>
<proteinExistence type="inferred from homology"/>
<comment type="cofactor">
    <cofactor evidence="1">
        <name>a divalent metal cation</name>
        <dbReference type="ChEBI" id="CHEBI:60240"/>
    </cofactor>
</comment>
<gene>
    <name evidence="8" type="ORF">NBG4_970005</name>
</gene>
<keyword evidence="3" id="KW-0255">Endonuclease</keyword>
<dbReference type="GO" id="GO:0004521">
    <property type="term" value="F:RNA endonuclease activity"/>
    <property type="evidence" value="ECO:0007669"/>
    <property type="project" value="InterPro"/>
</dbReference>
<evidence type="ECO:0000313" key="9">
    <source>
        <dbReference type="Proteomes" id="UP000245125"/>
    </source>
</evidence>
<accession>A0A2U3QL93</accession>
<dbReference type="EMBL" id="OUUY01000149">
    <property type="protein sequence ID" value="SPQ02178.1"/>
    <property type="molecule type" value="Genomic_DNA"/>
</dbReference>
<feature type="domain" description="Endoribonuclease YicC-like N-terminal" evidence="6">
    <location>
        <begin position="2"/>
        <end position="146"/>
    </location>
</feature>
<dbReference type="PANTHER" id="PTHR30636:SF3">
    <property type="entry name" value="UPF0701 PROTEIN YICC"/>
    <property type="match status" value="1"/>
</dbReference>
<dbReference type="Proteomes" id="UP000245125">
    <property type="component" value="Unassembled WGS sequence"/>
</dbReference>
<comment type="similarity">
    <text evidence="5">Belongs to the YicC/YloC family.</text>
</comment>
<dbReference type="AlphaFoldDB" id="A0A2U3QL93"/>
<sequence length="282" mass="31632">MVQSMTGFGSAERNGCRVEIKSVNHRFLDIYVRAPSSLNQMEIPLRNMVKERFARGKFDITITLSELASAAVEINPEAVRRMYHAFKDLQGELSIKGEIDINTFIGLHEMFIETQQKYDLEEIATIFARALDDLAGMRSREGETLAAELSRIAQTVGASNEKIMASFDRVLTEIKDKFNERLRTLLEGQDVDEGRILQEAAIFAAKLDIAEEIARINSHLAQFGEVLSGGGIIGRKLDFILQELNREVNTIASKSTDYGISGVTVEMKTAIEKMREQVQNLQ</sequence>
<evidence type="ECO:0000256" key="2">
    <source>
        <dbReference type="ARBA" id="ARBA00022722"/>
    </source>
</evidence>
<evidence type="ECO:0000259" key="7">
    <source>
        <dbReference type="Pfam" id="PF08340"/>
    </source>
</evidence>
<dbReference type="InterPro" id="IPR013551">
    <property type="entry name" value="YicC-like_C"/>
</dbReference>
<dbReference type="InterPro" id="IPR013527">
    <property type="entry name" value="YicC-like_N"/>
</dbReference>
<evidence type="ECO:0000313" key="8">
    <source>
        <dbReference type="EMBL" id="SPQ02178.1"/>
    </source>
</evidence>
<reference evidence="9" key="1">
    <citation type="submission" date="2018-03" db="EMBL/GenBank/DDBJ databases">
        <authorList>
            <person name="Zecchin S."/>
        </authorList>
    </citation>
    <scope>NUCLEOTIDE SEQUENCE [LARGE SCALE GENOMIC DNA]</scope>
</reference>